<dbReference type="RefSeq" id="XP_033573669.1">
    <property type="nucleotide sequence ID" value="XM_033725792.1"/>
</dbReference>
<evidence type="ECO:0000313" key="3">
    <source>
        <dbReference type="Proteomes" id="UP000504636"/>
    </source>
</evidence>
<gene>
    <name evidence="2 4" type="ORF">BDZ99DRAFT_523279</name>
</gene>
<evidence type="ECO:0000313" key="2">
    <source>
        <dbReference type="EMBL" id="KAF2806705.1"/>
    </source>
</evidence>
<reference evidence="4" key="2">
    <citation type="submission" date="2020-04" db="EMBL/GenBank/DDBJ databases">
        <authorList>
            <consortium name="NCBI Genome Project"/>
        </authorList>
    </citation>
    <scope>NUCLEOTIDE SEQUENCE</scope>
    <source>
        <strain evidence="4">CBS 304.34</strain>
    </source>
</reference>
<evidence type="ECO:0000256" key="1">
    <source>
        <dbReference type="SAM" id="MobiDB-lite"/>
    </source>
</evidence>
<evidence type="ECO:0000313" key="4">
    <source>
        <dbReference type="RefSeq" id="XP_033573669.1"/>
    </source>
</evidence>
<protein>
    <submittedName>
        <fullName evidence="2 4">Uncharacterized protein</fullName>
    </submittedName>
</protein>
<reference evidence="2 4" key="1">
    <citation type="journal article" date="2020" name="Stud. Mycol.">
        <title>101 Dothideomycetes genomes: a test case for predicting lifestyles and emergence of pathogens.</title>
        <authorList>
            <person name="Haridas S."/>
            <person name="Albert R."/>
            <person name="Binder M."/>
            <person name="Bloem J."/>
            <person name="Labutti K."/>
            <person name="Salamov A."/>
            <person name="Andreopoulos B."/>
            <person name="Baker S."/>
            <person name="Barry K."/>
            <person name="Bills G."/>
            <person name="Bluhm B."/>
            <person name="Cannon C."/>
            <person name="Castanera R."/>
            <person name="Culley D."/>
            <person name="Daum C."/>
            <person name="Ezra D."/>
            <person name="Gonzalez J."/>
            <person name="Henrissat B."/>
            <person name="Kuo A."/>
            <person name="Liang C."/>
            <person name="Lipzen A."/>
            <person name="Lutzoni F."/>
            <person name="Magnuson J."/>
            <person name="Mondo S."/>
            <person name="Nolan M."/>
            <person name="Ohm R."/>
            <person name="Pangilinan J."/>
            <person name="Park H.-J."/>
            <person name="Ramirez L."/>
            <person name="Alfaro M."/>
            <person name="Sun H."/>
            <person name="Tritt A."/>
            <person name="Yoshinaga Y."/>
            <person name="Zwiers L.-H."/>
            <person name="Turgeon B."/>
            <person name="Goodwin S."/>
            <person name="Spatafora J."/>
            <person name="Crous P."/>
            <person name="Grigoriev I."/>
        </authorList>
    </citation>
    <scope>NUCLEOTIDE SEQUENCE</scope>
    <source>
        <strain evidence="2 4">CBS 304.34</strain>
    </source>
</reference>
<reference evidence="4" key="3">
    <citation type="submission" date="2025-04" db="UniProtKB">
        <authorList>
            <consortium name="RefSeq"/>
        </authorList>
    </citation>
    <scope>IDENTIFICATION</scope>
    <source>
        <strain evidence="4">CBS 304.34</strain>
    </source>
</reference>
<sequence>MARGWWCSPSGEQEAFRPWPWSISAVCLTARYRAAEQRHEHLGGRKGGELFSATPHRRSPSPSAAHSPIESPQLLLFCTLRARRVQRVGSLRRRPSLAAVVIFEALPPSVPLGLSLQAAATQTTTRLIRRIISSSCPLLDKTTPPPALQFAPFPQSASSSGLVTASPVLFSCCRLNLLYFELAFLSRARPRLWLRLAPPSYILDPPALGRSASSALIAACPPESLITARLPTRFVHLHLLPHHRPAHEELIRGRLRILPFADPDSVQSPTVGHPITFALLTFGHFSGKAVF</sequence>
<organism evidence="2">
    <name type="scientific">Mytilinidion resinicola</name>
    <dbReference type="NCBI Taxonomy" id="574789"/>
    <lineage>
        <taxon>Eukaryota</taxon>
        <taxon>Fungi</taxon>
        <taxon>Dikarya</taxon>
        <taxon>Ascomycota</taxon>
        <taxon>Pezizomycotina</taxon>
        <taxon>Dothideomycetes</taxon>
        <taxon>Pleosporomycetidae</taxon>
        <taxon>Mytilinidiales</taxon>
        <taxon>Mytilinidiaceae</taxon>
        <taxon>Mytilinidion</taxon>
    </lineage>
</organism>
<accession>A0A6A6YF69</accession>
<keyword evidence="3" id="KW-1185">Reference proteome</keyword>
<name>A0A6A6YF69_9PEZI</name>
<feature type="region of interest" description="Disordered" evidence="1">
    <location>
        <begin position="43"/>
        <end position="68"/>
    </location>
</feature>
<dbReference type="GeneID" id="54466685"/>
<dbReference type="EMBL" id="MU003706">
    <property type="protein sequence ID" value="KAF2806705.1"/>
    <property type="molecule type" value="Genomic_DNA"/>
</dbReference>
<dbReference type="Proteomes" id="UP000504636">
    <property type="component" value="Unplaced"/>
</dbReference>
<proteinExistence type="predicted"/>
<dbReference type="AlphaFoldDB" id="A0A6A6YF69"/>